<comment type="caution">
    <text evidence="3">The sequence shown here is derived from an EMBL/GenBank/DDBJ whole genome shotgun (WGS) entry which is preliminary data.</text>
</comment>
<sequence length="215" mass="21876">MSMKKSATIVVAGMMSLWLAGCGQTGGVQGTQSEPPAAETSVAETSAAEGTVTEESSAEAVRETQIDETAAAGQEEGSEPADTASEAQTEDTSQGQTQAGGYEDNFAVDSEAAAAFGTQIKDAVAAKDLEALADLAAYPLYVGFAEESVTPASREEFVALGADRIFTAELVESVGNADVNGLTPSMAGFVLSTDDGPNIIFSVVNGSLAVQGINY</sequence>
<accession>A0A9D2SPU6</accession>
<feature type="signal peptide" evidence="2">
    <location>
        <begin position="1"/>
        <end position="20"/>
    </location>
</feature>
<feature type="region of interest" description="Disordered" evidence="1">
    <location>
        <begin position="25"/>
        <end position="101"/>
    </location>
</feature>
<gene>
    <name evidence="3" type="ORF">H9761_02285</name>
</gene>
<evidence type="ECO:0000256" key="1">
    <source>
        <dbReference type="SAM" id="MobiDB-lite"/>
    </source>
</evidence>
<dbReference type="Proteomes" id="UP000823891">
    <property type="component" value="Unassembled WGS sequence"/>
</dbReference>
<protein>
    <submittedName>
        <fullName evidence="3">Uncharacterized protein</fullName>
    </submittedName>
</protein>
<dbReference type="EMBL" id="DWWS01000013">
    <property type="protein sequence ID" value="HJC22516.1"/>
    <property type="molecule type" value="Genomic_DNA"/>
</dbReference>
<feature type="chain" id="PRO_5039547077" evidence="2">
    <location>
        <begin position="21"/>
        <end position="215"/>
    </location>
</feature>
<dbReference type="PROSITE" id="PS51257">
    <property type="entry name" value="PROKAR_LIPOPROTEIN"/>
    <property type="match status" value="1"/>
</dbReference>
<reference evidence="3" key="1">
    <citation type="journal article" date="2021" name="PeerJ">
        <title>Extensive microbial diversity within the chicken gut microbiome revealed by metagenomics and culture.</title>
        <authorList>
            <person name="Gilroy R."/>
            <person name="Ravi A."/>
            <person name="Getino M."/>
            <person name="Pursley I."/>
            <person name="Horton D.L."/>
            <person name="Alikhan N.F."/>
            <person name="Baker D."/>
            <person name="Gharbi K."/>
            <person name="Hall N."/>
            <person name="Watson M."/>
            <person name="Adriaenssens E.M."/>
            <person name="Foster-Nyarko E."/>
            <person name="Jarju S."/>
            <person name="Secka A."/>
            <person name="Antonio M."/>
            <person name="Oren A."/>
            <person name="Chaudhuri R.R."/>
            <person name="La Ragione R."/>
            <person name="Hildebrand F."/>
            <person name="Pallen M.J."/>
        </authorList>
    </citation>
    <scope>NUCLEOTIDE SEQUENCE</scope>
    <source>
        <strain evidence="3">USAMLcec2-132</strain>
    </source>
</reference>
<keyword evidence="2" id="KW-0732">Signal</keyword>
<evidence type="ECO:0000313" key="4">
    <source>
        <dbReference type="Proteomes" id="UP000823891"/>
    </source>
</evidence>
<name>A0A9D2SPU6_9FIRM</name>
<reference evidence="3" key="2">
    <citation type="submission" date="2021-04" db="EMBL/GenBank/DDBJ databases">
        <authorList>
            <person name="Gilroy R."/>
        </authorList>
    </citation>
    <scope>NUCLEOTIDE SEQUENCE</scope>
    <source>
        <strain evidence="3">USAMLcec2-132</strain>
    </source>
</reference>
<organism evidence="3 4">
    <name type="scientific">Candidatus Eisenbergiella merdavium</name>
    <dbReference type="NCBI Taxonomy" id="2838551"/>
    <lineage>
        <taxon>Bacteria</taxon>
        <taxon>Bacillati</taxon>
        <taxon>Bacillota</taxon>
        <taxon>Clostridia</taxon>
        <taxon>Lachnospirales</taxon>
        <taxon>Lachnospiraceae</taxon>
        <taxon>Eisenbergiella</taxon>
    </lineage>
</organism>
<feature type="compositionally biased region" description="Polar residues" evidence="1">
    <location>
        <begin position="85"/>
        <end position="99"/>
    </location>
</feature>
<feature type="compositionally biased region" description="Low complexity" evidence="1">
    <location>
        <begin position="37"/>
        <end position="49"/>
    </location>
</feature>
<dbReference type="AlphaFoldDB" id="A0A9D2SPU6"/>
<evidence type="ECO:0000256" key="2">
    <source>
        <dbReference type="SAM" id="SignalP"/>
    </source>
</evidence>
<evidence type="ECO:0000313" key="3">
    <source>
        <dbReference type="EMBL" id="HJC22516.1"/>
    </source>
</evidence>
<proteinExistence type="predicted"/>